<dbReference type="Proteomes" id="UP001346149">
    <property type="component" value="Unassembled WGS sequence"/>
</dbReference>
<dbReference type="PANTHER" id="PTHR34666:SF1">
    <property type="entry name" value="OS02G0554800 PROTEIN"/>
    <property type="match status" value="1"/>
</dbReference>
<evidence type="ECO:0000256" key="1">
    <source>
        <dbReference type="SAM" id="MobiDB-lite"/>
    </source>
</evidence>
<dbReference type="AlphaFoldDB" id="A0AAN7R252"/>
<feature type="compositionally biased region" description="Low complexity" evidence="1">
    <location>
        <begin position="28"/>
        <end position="40"/>
    </location>
</feature>
<evidence type="ECO:0000313" key="2">
    <source>
        <dbReference type="EMBL" id="KAK4784501.1"/>
    </source>
</evidence>
<dbReference type="PANTHER" id="PTHR34666">
    <property type="entry name" value="EXPRESSED PROTEIN"/>
    <property type="match status" value="1"/>
</dbReference>
<keyword evidence="3" id="KW-1185">Reference proteome</keyword>
<accession>A0AAN7R252</accession>
<proteinExistence type="predicted"/>
<sequence>MDGEDFSFPATTHSLPFSIDSPPLWQGPSAASSAPTAAASVGKQEGKGHQNAKGRSLSLDEEKMDMLWEDFNEETWPPLALQRNNGKGSRKMVKMGGCGSIKGWSISSDNSEKLGVVALLKILRKLFLIHGDQSPSPPLKKGRTNAR</sequence>
<name>A0AAN7R252_TRANT</name>
<comment type="caution">
    <text evidence="2">The sequence shown here is derived from an EMBL/GenBank/DDBJ whole genome shotgun (WGS) entry which is preliminary data.</text>
</comment>
<feature type="region of interest" description="Disordered" evidence="1">
    <location>
        <begin position="1"/>
        <end position="58"/>
    </location>
</feature>
<reference evidence="2 3" key="1">
    <citation type="journal article" date="2023" name="Hortic Res">
        <title>Pangenome of water caltrop reveals structural variations and asymmetric subgenome divergence after allopolyploidization.</title>
        <authorList>
            <person name="Zhang X."/>
            <person name="Chen Y."/>
            <person name="Wang L."/>
            <person name="Yuan Y."/>
            <person name="Fang M."/>
            <person name="Shi L."/>
            <person name="Lu R."/>
            <person name="Comes H.P."/>
            <person name="Ma Y."/>
            <person name="Chen Y."/>
            <person name="Huang G."/>
            <person name="Zhou Y."/>
            <person name="Zheng Z."/>
            <person name="Qiu Y."/>
        </authorList>
    </citation>
    <scope>NUCLEOTIDE SEQUENCE [LARGE SCALE GENOMIC DNA]</scope>
    <source>
        <strain evidence="2">F231</strain>
    </source>
</reference>
<protein>
    <submittedName>
        <fullName evidence="2">Uncharacterized protein</fullName>
    </submittedName>
</protein>
<organism evidence="2 3">
    <name type="scientific">Trapa natans</name>
    <name type="common">Water chestnut</name>
    <dbReference type="NCBI Taxonomy" id="22666"/>
    <lineage>
        <taxon>Eukaryota</taxon>
        <taxon>Viridiplantae</taxon>
        <taxon>Streptophyta</taxon>
        <taxon>Embryophyta</taxon>
        <taxon>Tracheophyta</taxon>
        <taxon>Spermatophyta</taxon>
        <taxon>Magnoliopsida</taxon>
        <taxon>eudicotyledons</taxon>
        <taxon>Gunneridae</taxon>
        <taxon>Pentapetalae</taxon>
        <taxon>rosids</taxon>
        <taxon>malvids</taxon>
        <taxon>Myrtales</taxon>
        <taxon>Lythraceae</taxon>
        <taxon>Trapa</taxon>
    </lineage>
</organism>
<gene>
    <name evidence="2" type="ORF">SAY86_018869</name>
</gene>
<dbReference type="EMBL" id="JAXQNO010000014">
    <property type="protein sequence ID" value="KAK4784501.1"/>
    <property type="molecule type" value="Genomic_DNA"/>
</dbReference>
<evidence type="ECO:0000313" key="3">
    <source>
        <dbReference type="Proteomes" id="UP001346149"/>
    </source>
</evidence>